<dbReference type="Proteomes" id="UP000683493">
    <property type="component" value="Chromosome"/>
</dbReference>
<name>A0ABX8JKY2_9BACT</name>
<accession>A0ABX8JKY2</accession>
<dbReference type="EMBL" id="CP076724">
    <property type="protein sequence ID" value="QWV98958.1"/>
    <property type="molecule type" value="Genomic_DNA"/>
</dbReference>
<reference evidence="1 2" key="1">
    <citation type="submission" date="2021-06" db="EMBL/GenBank/DDBJ databases">
        <title>Gemonas diversity in paddy soil.</title>
        <authorList>
            <person name="Liu G."/>
        </authorList>
    </citation>
    <scope>NUCLEOTIDE SEQUENCE [LARGE SCALE GENOMIC DNA]</scope>
    <source>
        <strain evidence="1 2">RG29</strain>
    </source>
</reference>
<sequence>MQGIQAGDLLRKVLELSLNEDVSHAHLTKILRQRDPGLLEIGKWLNREDREIAVNARKALRSLEKCATGG</sequence>
<protein>
    <submittedName>
        <fullName evidence="1">Uncharacterized protein</fullName>
    </submittedName>
</protein>
<keyword evidence="2" id="KW-1185">Reference proteome</keyword>
<gene>
    <name evidence="1" type="ORF">KP005_06675</name>
</gene>
<organism evidence="1 2">
    <name type="scientific">Geomonas diazotrophica</name>
    <dbReference type="NCBI Taxonomy" id="2843197"/>
    <lineage>
        <taxon>Bacteria</taxon>
        <taxon>Pseudomonadati</taxon>
        <taxon>Thermodesulfobacteriota</taxon>
        <taxon>Desulfuromonadia</taxon>
        <taxon>Geobacterales</taxon>
        <taxon>Geobacteraceae</taxon>
        <taxon>Geomonas</taxon>
    </lineage>
</organism>
<evidence type="ECO:0000313" key="1">
    <source>
        <dbReference type="EMBL" id="QWV98958.1"/>
    </source>
</evidence>
<proteinExistence type="predicted"/>
<evidence type="ECO:0000313" key="2">
    <source>
        <dbReference type="Proteomes" id="UP000683493"/>
    </source>
</evidence>